<dbReference type="InterPro" id="IPR006299">
    <property type="entry name" value="FlgC"/>
</dbReference>
<comment type="subunit">
    <text evidence="5 6">The basal body constitutes a major portion of the flagellar organelle and consists of four rings (L,P,S, and M) mounted on a central rod. The rod consists of about 26 subunits of FlgG in the distal portion, and FlgB, FlgC and FlgF are thought to build up the proximal portion of the rod with about 6 subunits each.</text>
</comment>
<proteinExistence type="inferred from homology"/>
<dbReference type="InterPro" id="IPR010930">
    <property type="entry name" value="Flg_bb/hook_C_dom"/>
</dbReference>
<evidence type="ECO:0000259" key="7">
    <source>
        <dbReference type="Pfam" id="PF00460"/>
    </source>
</evidence>
<dbReference type="PANTHER" id="PTHR30435">
    <property type="entry name" value="FLAGELLAR PROTEIN"/>
    <property type="match status" value="1"/>
</dbReference>
<name>A0A271IX31_9BACT</name>
<comment type="caution">
    <text evidence="9">The sequence shown here is derived from an EMBL/GenBank/DDBJ whole genome shotgun (WGS) entry which is preliminary data.</text>
</comment>
<keyword evidence="9" id="KW-0966">Cell projection</keyword>
<gene>
    <name evidence="9" type="ORF">BSZ37_04620</name>
</gene>
<dbReference type="Proteomes" id="UP000216339">
    <property type="component" value="Unassembled WGS sequence"/>
</dbReference>
<evidence type="ECO:0000259" key="8">
    <source>
        <dbReference type="Pfam" id="PF06429"/>
    </source>
</evidence>
<dbReference type="AlphaFoldDB" id="A0A271IX31"/>
<sequence>MLSPLRSFSPFRTAARGLEAQRVALGVATENIANATTTRTADGTPYQPKRAVHEAPAALRAFESSLRAARLPLQTANGRHIGGVRHQLATNGPELGPTTEVVGEARERLEYDPTHPDADADGYVHYPDVNVVDEMARMISANRIYEANLTSVKAAKEMIKRSLEI</sequence>
<dbReference type="EMBL" id="MQWD01000001">
    <property type="protein sequence ID" value="PAP75773.1"/>
    <property type="molecule type" value="Genomic_DNA"/>
</dbReference>
<protein>
    <recommendedName>
        <fullName evidence="3 6">Flagellar basal-body rod protein FlgC</fullName>
    </recommendedName>
</protein>
<accession>A0A271IX31</accession>
<dbReference type="PANTHER" id="PTHR30435:SF2">
    <property type="entry name" value="FLAGELLAR BASAL-BODY ROD PROTEIN FLGC"/>
    <property type="match status" value="1"/>
</dbReference>
<keyword evidence="9" id="KW-0969">Cilium</keyword>
<evidence type="ECO:0000256" key="3">
    <source>
        <dbReference type="ARBA" id="ARBA00017941"/>
    </source>
</evidence>
<dbReference type="InterPro" id="IPR001444">
    <property type="entry name" value="Flag_bb_rod_N"/>
</dbReference>
<comment type="subcellular location">
    <subcellularLocation>
        <location evidence="1 6">Bacterial flagellum basal body</location>
    </subcellularLocation>
</comment>
<feature type="domain" description="Flagellar basal body rod protein N-terminal" evidence="7">
    <location>
        <begin position="11"/>
        <end position="38"/>
    </location>
</feature>
<evidence type="ECO:0000256" key="1">
    <source>
        <dbReference type="ARBA" id="ARBA00004117"/>
    </source>
</evidence>
<feature type="domain" description="Flagellar basal-body/hook protein C-terminal" evidence="8">
    <location>
        <begin position="121"/>
        <end position="163"/>
    </location>
</feature>
<reference evidence="9 10" key="1">
    <citation type="submission" date="2016-11" db="EMBL/GenBank/DDBJ databases">
        <title>Study of marine rhodopsin-containing bacteria.</title>
        <authorList>
            <person name="Yoshizawa S."/>
            <person name="Kumagai Y."/>
            <person name="Kogure K."/>
        </authorList>
    </citation>
    <scope>NUCLEOTIDE SEQUENCE [LARGE SCALE GENOMIC DNA]</scope>
    <source>
        <strain evidence="9 10">SAORIC-28</strain>
    </source>
</reference>
<dbReference type="GO" id="GO:0030694">
    <property type="term" value="C:bacterial-type flagellum basal body, rod"/>
    <property type="evidence" value="ECO:0007669"/>
    <property type="project" value="UniProtKB-UniRule"/>
</dbReference>
<evidence type="ECO:0000313" key="10">
    <source>
        <dbReference type="Proteomes" id="UP000216339"/>
    </source>
</evidence>
<dbReference type="GO" id="GO:0071978">
    <property type="term" value="P:bacterial-type flagellum-dependent swarming motility"/>
    <property type="evidence" value="ECO:0007669"/>
    <property type="project" value="TreeGrafter"/>
</dbReference>
<keyword evidence="4 6" id="KW-0975">Bacterial flagellum</keyword>
<dbReference type="Pfam" id="PF00460">
    <property type="entry name" value="Flg_bb_rod"/>
    <property type="match status" value="1"/>
</dbReference>
<dbReference type="Pfam" id="PF06429">
    <property type="entry name" value="Flg_bbr_C"/>
    <property type="match status" value="1"/>
</dbReference>
<dbReference type="OrthoDB" id="9794148at2"/>
<evidence type="ECO:0000256" key="5">
    <source>
        <dbReference type="ARBA" id="ARBA00025933"/>
    </source>
</evidence>
<organism evidence="9 10">
    <name type="scientific">Rubrivirga marina</name>
    <dbReference type="NCBI Taxonomy" id="1196024"/>
    <lineage>
        <taxon>Bacteria</taxon>
        <taxon>Pseudomonadati</taxon>
        <taxon>Rhodothermota</taxon>
        <taxon>Rhodothermia</taxon>
        <taxon>Rhodothermales</taxon>
        <taxon>Rubricoccaceae</taxon>
        <taxon>Rubrivirga</taxon>
    </lineage>
</organism>
<evidence type="ECO:0000256" key="2">
    <source>
        <dbReference type="ARBA" id="ARBA00009677"/>
    </source>
</evidence>
<keyword evidence="10" id="KW-1185">Reference proteome</keyword>
<dbReference type="RefSeq" id="WP_095509417.1">
    <property type="nucleotide sequence ID" value="NZ_MQWD01000001.1"/>
</dbReference>
<comment type="similarity">
    <text evidence="2">Belongs to the flagella basal body rod proteins family.</text>
</comment>
<dbReference type="NCBIfam" id="TIGR01395">
    <property type="entry name" value="FlgC"/>
    <property type="match status" value="1"/>
</dbReference>
<evidence type="ECO:0000256" key="4">
    <source>
        <dbReference type="ARBA" id="ARBA00023143"/>
    </source>
</evidence>
<keyword evidence="9" id="KW-0282">Flagellum</keyword>
<evidence type="ECO:0000313" key="9">
    <source>
        <dbReference type="EMBL" id="PAP75773.1"/>
    </source>
</evidence>
<evidence type="ECO:0000256" key="6">
    <source>
        <dbReference type="RuleBase" id="RU362062"/>
    </source>
</evidence>